<accession>A0A261RMS3</accession>
<keyword evidence="4" id="KW-1185">Reference proteome</keyword>
<evidence type="ECO:0000313" key="4">
    <source>
        <dbReference type="Proteomes" id="UP000216857"/>
    </source>
</evidence>
<feature type="chain" id="PRO_5012017524" evidence="2">
    <location>
        <begin position="24"/>
        <end position="322"/>
    </location>
</feature>
<dbReference type="Gene3D" id="3.40.190.10">
    <property type="entry name" value="Periplasmic binding protein-like II"/>
    <property type="match status" value="1"/>
</dbReference>
<dbReference type="InterPro" id="IPR005064">
    <property type="entry name" value="BUG"/>
</dbReference>
<dbReference type="SUPFAM" id="SSF53850">
    <property type="entry name" value="Periplasmic binding protein-like II"/>
    <property type="match status" value="1"/>
</dbReference>
<dbReference type="CDD" id="cd13578">
    <property type="entry name" value="PBP2_Bug27"/>
    <property type="match status" value="1"/>
</dbReference>
<dbReference type="AlphaFoldDB" id="A0A261RMS3"/>
<dbReference type="RefSeq" id="WP_094845440.1">
    <property type="nucleotide sequence ID" value="NZ_NEVJ01000001.1"/>
</dbReference>
<sequence length="322" mass="33604">MRPFRLAAACALLAGAAGTAAQAADSYPSHPITIIVPASPGGAIDIVARLISQKMTTSMGQSVVVQNKPGATGTIGEDYVAKSAPDGYTLVLAASSHAINPTMFKLPYDTVKSFEPVALTHSVPLMLVVTPSLPVKSVKELIAYGKAHPHELTFASSGPGGAPHFSGELFKSMTGIDMVHVPYKGSTAAHPDLTSGRVSMMFDTLAALHAPVSGKLVRPLAVTTTKRAPAYPDIPTMAEAGLPGYDTSTWGGVLAPAGTPAAVVNKLNAEINKALSDPVVRKTLQQASIDPVTESPQYFAKFIDTEMVKWAKVAKDANIHPE</sequence>
<dbReference type="Proteomes" id="UP000216857">
    <property type="component" value="Unassembled WGS sequence"/>
</dbReference>
<dbReference type="EMBL" id="NEVJ01000001">
    <property type="protein sequence ID" value="OZI26336.1"/>
    <property type="molecule type" value="Genomic_DNA"/>
</dbReference>
<feature type="signal peptide" evidence="2">
    <location>
        <begin position="1"/>
        <end position="23"/>
    </location>
</feature>
<keyword evidence="2" id="KW-0732">Signal</keyword>
<dbReference type="PANTHER" id="PTHR42928">
    <property type="entry name" value="TRICARBOXYLATE-BINDING PROTEIN"/>
    <property type="match status" value="1"/>
</dbReference>
<evidence type="ECO:0000256" key="2">
    <source>
        <dbReference type="SAM" id="SignalP"/>
    </source>
</evidence>
<comment type="similarity">
    <text evidence="1">Belongs to the UPF0065 (bug) family.</text>
</comment>
<gene>
    <name evidence="3" type="ORF">CAL26_03100</name>
</gene>
<evidence type="ECO:0000256" key="1">
    <source>
        <dbReference type="ARBA" id="ARBA00006987"/>
    </source>
</evidence>
<name>A0A261RMS3_9BORD</name>
<dbReference type="PIRSF" id="PIRSF017082">
    <property type="entry name" value="YflP"/>
    <property type="match status" value="1"/>
</dbReference>
<dbReference type="Gene3D" id="3.40.190.150">
    <property type="entry name" value="Bordetella uptake gene, domain 1"/>
    <property type="match status" value="1"/>
</dbReference>
<dbReference type="PANTHER" id="PTHR42928:SF5">
    <property type="entry name" value="BLR1237 PROTEIN"/>
    <property type="match status" value="1"/>
</dbReference>
<comment type="caution">
    <text evidence="3">The sequence shown here is derived from an EMBL/GenBank/DDBJ whole genome shotgun (WGS) entry which is preliminary data.</text>
</comment>
<dbReference type="OrthoDB" id="8678477at2"/>
<evidence type="ECO:0000313" key="3">
    <source>
        <dbReference type="EMBL" id="OZI26336.1"/>
    </source>
</evidence>
<dbReference type="Pfam" id="PF03401">
    <property type="entry name" value="TctC"/>
    <property type="match status" value="1"/>
</dbReference>
<organism evidence="3 4">
    <name type="scientific">Bordetella genomosp. 9</name>
    <dbReference type="NCBI Taxonomy" id="1416803"/>
    <lineage>
        <taxon>Bacteria</taxon>
        <taxon>Pseudomonadati</taxon>
        <taxon>Pseudomonadota</taxon>
        <taxon>Betaproteobacteria</taxon>
        <taxon>Burkholderiales</taxon>
        <taxon>Alcaligenaceae</taxon>
        <taxon>Bordetella</taxon>
    </lineage>
</organism>
<protein>
    <submittedName>
        <fullName evidence="3">ABC transporter substrate-binding protein</fullName>
    </submittedName>
</protein>
<dbReference type="InterPro" id="IPR042100">
    <property type="entry name" value="Bug_dom1"/>
</dbReference>
<proteinExistence type="inferred from homology"/>
<reference evidence="3" key="1">
    <citation type="submission" date="2017-05" db="EMBL/GenBank/DDBJ databases">
        <title>Complete and WGS of Bordetella genogroups.</title>
        <authorList>
            <person name="Spilker T."/>
            <person name="Lipuma J."/>
        </authorList>
    </citation>
    <scope>NUCLEOTIDE SEQUENCE</scope>
    <source>
        <strain evidence="3">AU21707</strain>
    </source>
</reference>